<dbReference type="SUPFAM" id="SSF55729">
    <property type="entry name" value="Acyl-CoA N-acyltransferases (Nat)"/>
    <property type="match status" value="1"/>
</dbReference>
<proteinExistence type="predicted"/>
<accession>A0A7S3NGU6</accession>
<dbReference type="AlphaFoldDB" id="A0A7S3NGU6"/>
<dbReference type="GO" id="GO:0000785">
    <property type="term" value="C:chromatin"/>
    <property type="evidence" value="ECO:0007669"/>
    <property type="project" value="TreeGrafter"/>
</dbReference>
<organism evidence="2">
    <name type="scientific">Aureoumbra lagunensis</name>
    <dbReference type="NCBI Taxonomy" id="44058"/>
    <lineage>
        <taxon>Eukaryota</taxon>
        <taxon>Sar</taxon>
        <taxon>Stramenopiles</taxon>
        <taxon>Ochrophyta</taxon>
        <taxon>Pelagophyceae</taxon>
        <taxon>Pelagomonadales</taxon>
        <taxon>Aureoumbra</taxon>
    </lineage>
</organism>
<dbReference type="GO" id="GO:0061733">
    <property type="term" value="F:protein-lysine-acetyltransferase activity"/>
    <property type="evidence" value="ECO:0007669"/>
    <property type="project" value="TreeGrafter"/>
</dbReference>
<dbReference type="PANTHER" id="PTHR45884">
    <property type="entry name" value="N-ACETYLTRANSFERASE ECO"/>
    <property type="match status" value="1"/>
</dbReference>
<sequence>MWSNDQSAVFGGGNIENEFIDQKKKRKRARQIVSGPLKRRQTILQFGQRPLAKCEVCGQVSSTKQHICFIPFSGAGRLITRLDSLEIYELKTIDASIRRVVVSELGYEIPQMHGPSFAAVVSRKIVGFCLCRQLQRAFVSSGGIHLNRTAPLSADLGIDAVWVHVYHRRKGVASTLIDIARQEFFFAFHVPINRLAFSQPTCDGLAFAFSYLDHRYTQQTTTMKNISTTTTNQQPPLLLYDNNMDY</sequence>
<dbReference type="InterPro" id="IPR028009">
    <property type="entry name" value="ESCO_Acetyltransf_dom"/>
</dbReference>
<evidence type="ECO:0000313" key="2">
    <source>
        <dbReference type="EMBL" id="CAE0359679.1"/>
    </source>
</evidence>
<dbReference type="Pfam" id="PF13880">
    <property type="entry name" value="Acetyltransf_13"/>
    <property type="match status" value="1"/>
</dbReference>
<dbReference type="EMBL" id="HBIJ01000533">
    <property type="protein sequence ID" value="CAE0359679.1"/>
    <property type="molecule type" value="Transcribed_RNA"/>
</dbReference>
<name>A0A7S3NGU6_9STRA</name>
<evidence type="ECO:0000259" key="1">
    <source>
        <dbReference type="Pfam" id="PF13880"/>
    </source>
</evidence>
<dbReference type="GO" id="GO:0007064">
    <property type="term" value="P:mitotic sister chromatid cohesion"/>
    <property type="evidence" value="ECO:0007669"/>
    <property type="project" value="TreeGrafter"/>
</dbReference>
<dbReference type="PANTHER" id="PTHR45884:SF2">
    <property type="entry name" value="N-ACETYLTRANSFERASE ECO"/>
    <property type="match status" value="1"/>
</dbReference>
<reference evidence="2" key="1">
    <citation type="submission" date="2021-01" db="EMBL/GenBank/DDBJ databases">
        <authorList>
            <person name="Corre E."/>
            <person name="Pelletier E."/>
            <person name="Niang G."/>
            <person name="Scheremetjew M."/>
            <person name="Finn R."/>
            <person name="Kale V."/>
            <person name="Holt S."/>
            <person name="Cochrane G."/>
            <person name="Meng A."/>
            <person name="Brown T."/>
            <person name="Cohen L."/>
        </authorList>
    </citation>
    <scope>NUCLEOTIDE SEQUENCE</scope>
    <source>
        <strain evidence="2">CCMP1510</strain>
    </source>
</reference>
<dbReference type="GO" id="GO:0005634">
    <property type="term" value="C:nucleus"/>
    <property type="evidence" value="ECO:0007669"/>
    <property type="project" value="TreeGrafter"/>
</dbReference>
<protein>
    <recommendedName>
        <fullName evidence="1">N-acetyltransferase ESCO acetyl-transferase domain-containing protein</fullName>
    </recommendedName>
</protein>
<feature type="domain" description="N-acetyltransferase ESCO acetyl-transferase" evidence="1">
    <location>
        <begin position="154"/>
        <end position="215"/>
    </location>
</feature>
<dbReference type="InterPro" id="IPR016181">
    <property type="entry name" value="Acyl_CoA_acyltransferase"/>
</dbReference>
<gene>
    <name evidence="2" type="ORF">ALAG00032_LOCUS408</name>
</gene>